<proteinExistence type="predicted"/>
<feature type="transmembrane region" description="Helical" evidence="2">
    <location>
        <begin position="381"/>
        <end position="404"/>
    </location>
</feature>
<organism evidence="3 4">
    <name type="scientific">Mytilus edulis</name>
    <name type="common">Blue mussel</name>
    <dbReference type="NCBI Taxonomy" id="6550"/>
    <lineage>
        <taxon>Eukaryota</taxon>
        <taxon>Metazoa</taxon>
        <taxon>Spiralia</taxon>
        <taxon>Lophotrochozoa</taxon>
        <taxon>Mollusca</taxon>
        <taxon>Bivalvia</taxon>
        <taxon>Autobranchia</taxon>
        <taxon>Pteriomorphia</taxon>
        <taxon>Mytilida</taxon>
        <taxon>Mytiloidea</taxon>
        <taxon>Mytilidae</taxon>
        <taxon>Mytilinae</taxon>
        <taxon>Mytilus</taxon>
    </lineage>
</organism>
<dbReference type="AlphaFoldDB" id="A0A8S3QA06"/>
<evidence type="ECO:0000313" key="4">
    <source>
        <dbReference type="Proteomes" id="UP000683360"/>
    </source>
</evidence>
<keyword evidence="2" id="KW-1133">Transmembrane helix</keyword>
<gene>
    <name evidence="3" type="ORF">MEDL_6124</name>
</gene>
<comment type="caution">
    <text evidence="3">The sequence shown here is derived from an EMBL/GenBank/DDBJ whole genome shotgun (WGS) entry which is preliminary data.</text>
</comment>
<name>A0A8S3QA06_MYTED</name>
<dbReference type="OrthoDB" id="6132707at2759"/>
<protein>
    <submittedName>
        <fullName evidence="3">Uncharacterized protein</fullName>
    </submittedName>
</protein>
<dbReference type="Proteomes" id="UP000683360">
    <property type="component" value="Unassembled WGS sequence"/>
</dbReference>
<keyword evidence="4" id="KW-1185">Reference proteome</keyword>
<keyword evidence="2" id="KW-0472">Membrane</keyword>
<accession>A0A8S3QA06</accession>
<evidence type="ECO:0000313" key="3">
    <source>
        <dbReference type="EMBL" id="CAG2190820.1"/>
    </source>
</evidence>
<keyword evidence="2" id="KW-0812">Transmembrane</keyword>
<evidence type="ECO:0000256" key="2">
    <source>
        <dbReference type="SAM" id="Phobius"/>
    </source>
</evidence>
<sequence>MNDGTLELKYEITETFDNIDMFSHGTQEIEYSILKKAFRMVLEKLCLMWFFLQDKSIFTDARRIYTVVGSMLNLTFKDSNPLIRYRSHRNGHYFSDLVNSDAIKYEIVLRPSVIEIQIKKYMSCPSRATKEVCAKEGSSALLTFIIEDFIYYNPIEVALRPLSNYTLHVDFYIYNVTHEDEGSYRFPYIYDSIWLQVSKLWFINQTYLKTIVGQEGETIEIICSSDPDQYITELTLKSNGTVKAIGDNQTVSFSFIPDRTDHRRKFQCVDSNHSSIMVEVELTIKRNCPDVEEIFLQKIGRMRGQKKKNEKYVLKSTLLYNDLDNTTGVPGYDILIESDELDIEDFQAYIITVTNRLGASDYHFEIIKKEDREIDQREKKYVFTICIVAAVLFVSIIIHIGLCVNRARTRVPIHSNMNEDRTYHTYDEIGTISHGSVSNVRPSETHDNQGQNLTQQHAATFSNTAYMQTTDNDSNALNADFPNDNLQQHGVTGVQEQHMSLSTNETNSIDDKEQSSDQKSQTSNDSDSESSQTVMVGNVGDGYENPYQTVLLDRPEGHQYTQITIERNTSIVSDDSDCEMQLLEHSLTKEAGYINLQF</sequence>
<reference evidence="3" key="1">
    <citation type="submission" date="2021-03" db="EMBL/GenBank/DDBJ databases">
        <authorList>
            <person name="Bekaert M."/>
        </authorList>
    </citation>
    <scope>NUCLEOTIDE SEQUENCE</scope>
</reference>
<evidence type="ECO:0000256" key="1">
    <source>
        <dbReference type="SAM" id="MobiDB-lite"/>
    </source>
</evidence>
<feature type="compositionally biased region" description="Low complexity" evidence="1">
    <location>
        <begin position="520"/>
        <end position="533"/>
    </location>
</feature>
<feature type="compositionally biased region" description="Polar residues" evidence="1">
    <location>
        <begin position="492"/>
        <end position="507"/>
    </location>
</feature>
<feature type="region of interest" description="Disordered" evidence="1">
    <location>
        <begin position="492"/>
        <end position="539"/>
    </location>
</feature>
<dbReference type="EMBL" id="CAJPWZ010000342">
    <property type="protein sequence ID" value="CAG2190820.1"/>
    <property type="molecule type" value="Genomic_DNA"/>
</dbReference>